<comment type="caution">
    <text evidence="2">The sequence shown here is derived from an EMBL/GenBank/DDBJ whole genome shotgun (WGS) entry which is preliminary data.</text>
</comment>
<dbReference type="InterPro" id="IPR003854">
    <property type="entry name" value="GASA"/>
</dbReference>
<dbReference type="Proteomes" id="UP000593564">
    <property type="component" value="Unassembled WGS sequence"/>
</dbReference>
<feature type="signal peptide" evidence="1">
    <location>
        <begin position="1"/>
        <end position="27"/>
    </location>
</feature>
<dbReference type="AlphaFoldDB" id="A0A7J7HP37"/>
<protein>
    <submittedName>
        <fullName evidence="2">Uncharacterized protein</fullName>
    </submittedName>
</protein>
<evidence type="ECO:0000313" key="2">
    <source>
        <dbReference type="EMBL" id="KAF5954632.1"/>
    </source>
</evidence>
<proteinExistence type="predicted"/>
<sequence length="135" mass="14504">MAGFSRLQFVFLFFLVASMSTIQVSLAGGEGSLTKDQCPAACAKRCSTTSHLNNCLMFCNLCCDKCLCIISCKRAKVEGKNEFSECLTAGKWPAIYGAEQNRLDQQPIPAPDTVRLGSVGWTAVAAHARVCFGLG</sequence>
<gene>
    <name evidence="2" type="ORF">HYC85_007488</name>
</gene>
<feature type="chain" id="PRO_5029747449" evidence="1">
    <location>
        <begin position="28"/>
        <end position="135"/>
    </location>
</feature>
<keyword evidence="1" id="KW-0732">Signal</keyword>
<reference evidence="2 3" key="2">
    <citation type="submission" date="2020-07" db="EMBL/GenBank/DDBJ databases">
        <title>Genome assembly of wild tea tree DASZ reveals pedigree and selection history of tea varieties.</title>
        <authorList>
            <person name="Zhang W."/>
        </authorList>
    </citation>
    <scope>NUCLEOTIDE SEQUENCE [LARGE SCALE GENOMIC DNA]</scope>
    <source>
        <strain evidence="3">cv. G240</strain>
        <tissue evidence="2">Leaf</tissue>
    </source>
</reference>
<organism evidence="2 3">
    <name type="scientific">Camellia sinensis</name>
    <name type="common">Tea plant</name>
    <name type="synonym">Thea sinensis</name>
    <dbReference type="NCBI Taxonomy" id="4442"/>
    <lineage>
        <taxon>Eukaryota</taxon>
        <taxon>Viridiplantae</taxon>
        <taxon>Streptophyta</taxon>
        <taxon>Embryophyta</taxon>
        <taxon>Tracheophyta</taxon>
        <taxon>Spermatophyta</taxon>
        <taxon>Magnoliopsida</taxon>
        <taxon>eudicotyledons</taxon>
        <taxon>Gunneridae</taxon>
        <taxon>Pentapetalae</taxon>
        <taxon>asterids</taxon>
        <taxon>Ericales</taxon>
        <taxon>Theaceae</taxon>
        <taxon>Camellia</taxon>
    </lineage>
</organism>
<accession>A0A7J7HP37</accession>
<keyword evidence="3" id="KW-1185">Reference proteome</keyword>
<dbReference type="Pfam" id="PF02704">
    <property type="entry name" value="GASA"/>
    <property type="match status" value="1"/>
</dbReference>
<name>A0A7J7HP37_CAMSI</name>
<evidence type="ECO:0000256" key="1">
    <source>
        <dbReference type="SAM" id="SignalP"/>
    </source>
</evidence>
<evidence type="ECO:0000313" key="3">
    <source>
        <dbReference type="Proteomes" id="UP000593564"/>
    </source>
</evidence>
<dbReference type="EMBL" id="JACBKZ010000003">
    <property type="protein sequence ID" value="KAF5954632.1"/>
    <property type="molecule type" value="Genomic_DNA"/>
</dbReference>
<reference evidence="3" key="1">
    <citation type="journal article" date="2020" name="Nat. Commun.">
        <title>Genome assembly of wild tea tree DASZ reveals pedigree and selection history of tea varieties.</title>
        <authorList>
            <person name="Zhang W."/>
            <person name="Zhang Y."/>
            <person name="Qiu H."/>
            <person name="Guo Y."/>
            <person name="Wan H."/>
            <person name="Zhang X."/>
            <person name="Scossa F."/>
            <person name="Alseekh S."/>
            <person name="Zhang Q."/>
            <person name="Wang P."/>
            <person name="Xu L."/>
            <person name="Schmidt M.H."/>
            <person name="Jia X."/>
            <person name="Li D."/>
            <person name="Zhu A."/>
            <person name="Guo F."/>
            <person name="Chen W."/>
            <person name="Ni D."/>
            <person name="Usadel B."/>
            <person name="Fernie A.R."/>
            <person name="Wen W."/>
        </authorList>
    </citation>
    <scope>NUCLEOTIDE SEQUENCE [LARGE SCALE GENOMIC DNA]</scope>
    <source>
        <strain evidence="3">cv. G240</strain>
    </source>
</reference>